<dbReference type="PANTHER" id="PTHR43405:SF1">
    <property type="entry name" value="GLYCOSYL HYDROLASE DIGH"/>
    <property type="match status" value="1"/>
</dbReference>
<sequence>MKNYLFLLLIFSCSLFACSSDDDNNNYGDGSEIPIDIDRPSEDVKPIQMWIDAHANFSRFAEKASITSYLEKMQETGFNEVYVDVKPGIGYALYDSDILPQLTKWGTETVNRDWDYLAYWIEEAERLDMKVIASISTLGFGATKTKEGLIYDSSQWDGKTQVEMPDSSNPENLVDMRDQTDVDAAMLNPSIPEVQSFVISIIEEIATKYPKLKGICLDYCRWYGGNYGFGDTTISAFEAYSGQKVTSNNDIITDSGGIGSLYKYWIEFRSMTITNLITNIRSKIKSINPDLELHLWASAHWTSRYSVGQNWASKNYTPTGNSSIYTDTYNKTGFADQIDVFSLGAYADAVWKTEAPNSDWSVENFVTTYSNYTMGDCDVYGSFASYAYGNKATSVSDAVYLCLKNTDGLMVFEISHVINNSQWNAIKDGIDRVYK</sequence>
<feature type="domain" description="Glycosyl hydrolase-like 10" evidence="3">
    <location>
        <begin position="50"/>
        <end position="302"/>
    </location>
</feature>
<gene>
    <name evidence="5" type="ORF">GGR21_003961</name>
</gene>
<evidence type="ECO:0000256" key="1">
    <source>
        <dbReference type="ARBA" id="ARBA00022729"/>
    </source>
</evidence>
<feature type="chain" id="PRO_5033063419" description="Family 10 glycosylhydrolase" evidence="2">
    <location>
        <begin position="18"/>
        <end position="435"/>
    </location>
</feature>
<dbReference type="SUPFAM" id="SSF51445">
    <property type="entry name" value="(Trans)glycosidases"/>
    <property type="match status" value="1"/>
</dbReference>
<dbReference type="RefSeq" id="WP_183308874.1">
    <property type="nucleotide sequence ID" value="NZ_JACIEP010000021.1"/>
</dbReference>
<evidence type="ECO:0000256" key="2">
    <source>
        <dbReference type="SAM" id="SignalP"/>
    </source>
</evidence>
<organism evidence="5 6">
    <name type="scientific">Dysgonomonas hofstadii</name>
    <dbReference type="NCBI Taxonomy" id="637886"/>
    <lineage>
        <taxon>Bacteria</taxon>
        <taxon>Pseudomonadati</taxon>
        <taxon>Bacteroidota</taxon>
        <taxon>Bacteroidia</taxon>
        <taxon>Bacteroidales</taxon>
        <taxon>Dysgonomonadaceae</taxon>
        <taxon>Dysgonomonas</taxon>
    </lineage>
</organism>
<evidence type="ECO:0000313" key="5">
    <source>
        <dbReference type="EMBL" id="MBB4038034.1"/>
    </source>
</evidence>
<evidence type="ECO:0000313" key="6">
    <source>
        <dbReference type="Proteomes" id="UP000555103"/>
    </source>
</evidence>
<accession>A0A840CWR2</accession>
<dbReference type="Pfam" id="PF02638">
    <property type="entry name" value="GHL10"/>
    <property type="match status" value="1"/>
</dbReference>
<dbReference type="InterPro" id="IPR032280">
    <property type="entry name" value="DUF4985"/>
</dbReference>
<dbReference type="Gene3D" id="3.20.20.80">
    <property type="entry name" value="Glycosidases"/>
    <property type="match status" value="1"/>
</dbReference>
<feature type="signal peptide" evidence="2">
    <location>
        <begin position="1"/>
        <end position="17"/>
    </location>
</feature>
<dbReference type="AlphaFoldDB" id="A0A840CWR2"/>
<dbReference type="PROSITE" id="PS51257">
    <property type="entry name" value="PROKAR_LIPOPROTEIN"/>
    <property type="match status" value="1"/>
</dbReference>
<dbReference type="InterPro" id="IPR017853">
    <property type="entry name" value="GH"/>
</dbReference>
<protein>
    <recommendedName>
        <fullName evidence="7">Family 10 glycosylhydrolase</fullName>
    </recommendedName>
</protein>
<feature type="domain" description="DUF4985" evidence="4">
    <location>
        <begin position="325"/>
        <end position="427"/>
    </location>
</feature>
<keyword evidence="6" id="KW-1185">Reference proteome</keyword>
<dbReference type="Proteomes" id="UP000555103">
    <property type="component" value="Unassembled WGS sequence"/>
</dbReference>
<dbReference type="InterPro" id="IPR003790">
    <property type="entry name" value="GHL10"/>
</dbReference>
<keyword evidence="1 2" id="KW-0732">Signal</keyword>
<dbReference type="EMBL" id="JACIEP010000021">
    <property type="protein sequence ID" value="MBB4038034.1"/>
    <property type="molecule type" value="Genomic_DNA"/>
</dbReference>
<dbReference type="InterPro" id="IPR052177">
    <property type="entry name" value="Divisome_Glycosyl_Hydrolase"/>
</dbReference>
<dbReference type="PANTHER" id="PTHR43405">
    <property type="entry name" value="GLYCOSYL HYDROLASE DIGH"/>
    <property type="match status" value="1"/>
</dbReference>
<evidence type="ECO:0000259" key="4">
    <source>
        <dbReference type="Pfam" id="PF16373"/>
    </source>
</evidence>
<proteinExistence type="predicted"/>
<comment type="caution">
    <text evidence="5">The sequence shown here is derived from an EMBL/GenBank/DDBJ whole genome shotgun (WGS) entry which is preliminary data.</text>
</comment>
<evidence type="ECO:0008006" key="7">
    <source>
        <dbReference type="Google" id="ProtNLM"/>
    </source>
</evidence>
<dbReference type="Pfam" id="PF16373">
    <property type="entry name" value="DUF4985"/>
    <property type="match status" value="1"/>
</dbReference>
<evidence type="ECO:0000259" key="3">
    <source>
        <dbReference type="Pfam" id="PF02638"/>
    </source>
</evidence>
<name>A0A840CWR2_9BACT</name>
<reference evidence="5 6" key="1">
    <citation type="submission" date="2020-08" db="EMBL/GenBank/DDBJ databases">
        <title>Genomic Encyclopedia of Type Strains, Phase IV (KMG-IV): sequencing the most valuable type-strain genomes for metagenomic binning, comparative biology and taxonomic classification.</title>
        <authorList>
            <person name="Goeker M."/>
        </authorList>
    </citation>
    <scope>NUCLEOTIDE SEQUENCE [LARGE SCALE GENOMIC DNA]</scope>
    <source>
        <strain evidence="5 6">DSM 104969</strain>
    </source>
</reference>